<proteinExistence type="predicted"/>
<dbReference type="Gene3D" id="3.40.50.300">
    <property type="entry name" value="P-loop containing nucleotide triphosphate hydrolases"/>
    <property type="match status" value="1"/>
</dbReference>
<dbReference type="Proteomes" id="UP001141806">
    <property type="component" value="Unassembled WGS sequence"/>
</dbReference>
<dbReference type="InterPro" id="IPR027417">
    <property type="entry name" value="P-loop_NTPase"/>
</dbReference>
<dbReference type="OrthoDB" id="3156807at2759"/>
<dbReference type="EMBL" id="JAMYWD010000004">
    <property type="protein sequence ID" value="KAJ4973067.1"/>
    <property type="molecule type" value="Genomic_DNA"/>
</dbReference>
<dbReference type="InterPro" id="IPR041677">
    <property type="entry name" value="DNA2/NAM7_AAA_11"/>
</dbReference>
<evidence type="ECO:0008006" key="5">
    <source>
        <dbReference type="Google" id="ProtNLM"/>
    </source>
</evidence>
<evidence type="ECO:0000259" key="1">
    <source>
        <dbReference type="Pfam" id="PF13086"/>
    </source>
</evidence>
<gene>
    <name evidence="3" type="ORF">NE237_006241</name>
</gene>
<evidence type="ECO:0000313" key="3">
    <source>
        <dbReference type="EMBL" id="KAJ4973067.1"/>
    </source>
</evidence>
<dbReference type="Pfam" id="PF20073">
    <property type="entry name" value="DUF6469"/>
    <property type="match status" value="1"/>
</dbReference>
<organism evidence="3 4">
    <name type="scientific">Protea cynaroides</name>
    <dbReference type="NCBI Taxonomy" id="273540"/>
    <lineage>
        <taxon>Eukaryota</taxon>
        <taxon>Viridiplantae</taxon>
        <taxon>Streptophyta</taxon>
        <taxon>Embryophyta</taxon>
        <taxon>Tracheophyta</taxon>
        <taxon>Spermatophyta</taxon>
        <taxon>Magnoliopsida</taxon>
        <taxon>Proteales</taxon>
        <taxon>Proteaceae</taxon>
        <taxon>Protea</taxon>
    </lineage>
</organism>
<comment type="caution">
    <text evidence="3">The sequence shown here is derived from an EMBL/GenBank/DDBJ whole genome shotgun (WGS) entry which is preliminary data.</text>
</comment>
<sequence>MQSGRRESLAMMEKASTKMKRLQREADLIDHVFSWTLEDVFNEELYKDKVEKIPKSFQSVEHYLGSFMFPLLEETRAALCARMEVISEAPLGEATSFAESMSYDGSLLYDIKFDSWKNKLISGGKETYKPKPGDIFVLSDVVPESVFDLRHYGRSWTFAAVIKATIIIAPDNEQSEVDSPIFLKVKAAKAIKVNEEGMQNSLFAIFLINLTANKRIWVALHGIGNKKILEHILGDKAMAENCCNICSSEKSGIWAQRFLKSISSELNESQTGAVLRSISAVQCNHKVSVKLIGGPPGTGKTKTVAELLWNTLRRKCRTVACAPTNIAVKEVASRVLQLVKRFRQTEYGVNICSLGDVLLFGSEDRMFGNKDRLEMDYDLDEIFLDYRVDRLEECFGRLTAWKHRFTSMLDFLKNCVQQYHMYLENELTKVHEACEDIETSKGVLSFLELTRERFKAVAQPLRECVRALCIHLPKHIILPQNIQSIASLLYLLESFEILLFQDDVVAKELKELFLHLEEGGIATPSLVNLESER</sequence>
<dbReference type="PANTHER" id="PTHR10887">
    <property type="entry name" value="DNA2/NAM7 HELICASE FAMILY"/>
    <property type="match status" value="1"/>
</dbReference>
<evidence type="ECO:0000259" key="2">
    <source>
        <dbReference type="Pfam" id="PF20073"/>
    </source>
</evidence>
<dbReference type="InterPro" id="IPR045529">
    <property type="entry name" value="DUF6469"/>
</dbReference>
<dbReference type="GO" id="GO:0004386">
    <property type="term" value="F:helicase activity"/>
    <property type="evidence" value="ECO:0007669"/>
    <property type="project" value="InterPro"/>
</dbReference>
<evidence type="ECO:0000313" key="4">
    <source>
        <dbReference type="Proteomes" id="UP001141806"/>
    </source>
</evidence>
<keyword evidence="4" id="KW-1185">Reference proteome</keyword>
<dbReference type="Pfam" id="PF13086">
    <property type="entry name" value="AAA_11"/>
    <property type="match status" value="1"/>
</dbReference>
<dbReference type="PANTHER" id="PTHR10887:SF515">
    <property type="entry name" value="P-LOOP CONTAINING NUCLEOSIDE TRIPHOSPHATE HYDROLASES SUPERFAMILY PROTEIN"/>
    <property type="match status" value="1"/>
</dbReference>
<feature type="domain" description="DUF6469" evidence="2">
    <location>
        <begin position="90"/>
        <end position="225"/>
    </location>
</feature>
<accession>A0A9Q0KM49</accession>
<protein>
    <recommendedName>
        <fullName evidence="5">DNA2/NAM7 helicase helicase domain-containing protein</fullName>
    </recommendedName>
</protein>
<name>A0A9Q0KM49_9MAGN</name>
<dbReference type="InterPro" id="IPR045055">
    <property type="entry name" value="DNA2/NAM7-like"/>
</dbReference>
<dbReference type="AlphaFoldDB" id="A0A9Q0KM49"/>
<feature type="domain" description="DNA2/NAM7 helicase helicase" evidence="1">
    <location>
        <begin position="265"/>
        <end position="356"/>
    </location>
</feature>
<reference evidence="3" key="1">
    <citation type="journal article" date="2023" name="Plant J.">
        <title>The genome of the king protea, Protea cynaroides.</title>
        <authorList>
            <person name="Chang J."/>
            <person name="Duong T.A."/>
            <person name="Schoeman C."/>
            <person name="Ma X."/>
            <person name="Roodt D."/>
            <person name="Barker N."/>
            <person name="Li Z."/>
            <person name="Van de Peer Y."/>
            <person name="Mizrachi E."/>
        </authorList>
    </citation>
    <scope>NUCLEOTIDE SEQUENCE</scope>
    <source>
        <tissue evidence="3">Young leaves</tissue>
    </source>
</reference>
<dbReference type="SUPFAM" id="SSF52540">
    <property type="entry name" value="P-loop containing nucleoside triphosphate hydrolases"/>
    <property type="match status" value="1"/>
</dbReference>